<dbReference type="EMBL" id="JAPDOB010000001">
    <property type="protein sequence ID" value="MCW3796561.1"/>
    <property type="molecule type" value="Genomic_DNA"/>
</dbReference>
<sequence>MAIGGALALVACQGEQPKGQVVATVNGAEITVAELNEEARARGLDIDTDRAMRDALVKELVERKLLVGEAQAQKIDRTPQFLLAERRGREILLAQQLLTAPTQGTAITPGQLQTFIATHPLSFGGRVTVAVDQLAVSKAMPARLRAQLTAAESTDRMADLLKGAGLTATRTQESWDSADPATPVGSGEVKPAAETRFLLDRPGGTILGTIIAVQPAPVSADQQPAIASALMQRSLAEQRMRTLLDRAATSARIAYNPDFAPGAGGPEGTASTPDHRMK</sequence>
<organism evidence="2 3">
    <name type="scientific">Sphingomonas arvum</name>
    <dbReference type="NCBI Taxonomy" id="2992113"/>
    <lineage>
        <taxon>Bacteria</taxon>
        <taxon>Pseudomonadati</taxon>
        <taxon>Pseudomonadota</taxon>
        <taxon>Alphaproteobacteria</taxon>
        <taxon>Sphingomonadales</taxon>
        <taxon>Sphingomonadaceae</taxon>
        <taxon>Sphingomonas</taxon>
    </lineage>
</organism>
<proteinExistence type="predicted"/>
<dbReference type="SUPFAM" id="SSF109998">
    <property type="entry name" value="Triger factor/SurA peptide-binding domain-like"/>
    <property type="match status" value="1"/>
</dbReference>
<dbReference type="InterPro" id="IPR027304">
    <property type="entry name" value="Trigger_fact/SurA_dom_sf"/>
</dbReference>
<protein>
    <recommendedName>
        <fullName evidence="4">Peptidyl-prolyl cis-trans isomerase, EpsD family</fullName>
    </recommendedName>
</protein>
<evidence type="ECO:0008006" key="4">
    <source>
        <dbReference type="Google" id="ProtNLM"/>
    </source>
</evidence>
<keyword evidence="3" id="KW-1185">Reference proteome</keyword>
<evidence type="ECO:0000313" key="2">
    <source>
        <dbReference type="EMBL" id="MCW3796561.1"/>
    </source>
</evidence>
<evidence type="ECO:0000313" key="3">
    <source>
        <dbReference type="Proteomes" id="UP001526246"/>
    </source>
</evidence>
<name>A0ABT3JC05_9SPHN</name>
<dbReference type="Proteomes" id="UP001526246">
    <property type="component" value="Unassembled WGS sequence"/>
</dbReference>
<dbReference type="Gene3D" id="1.10.8.1040">
    <property type="match status" value="1"/>
</dbReference>
<reference evidence="2 3" key="1">
    <citation type="submission" date="2022-10" db="EMBL/GenBank/DDBJ databases">
        <title>Sphingomonas sp.</title>
        <authorList>
            <person name="Jin C."/>
        </authorList>
    </citation>
    <scope>NUCLEOTIDE SEQUENCE [LARGE SCALE GENOMIC DNA]</scope>
    <source>
        <strain evidence="2 3">BN140010</strain>
    </source>
</reference>
<accession>A0ABT3JC05</accession>
<evidence type="ECO:0000256" key="1">
    <source>
        <dbReference type="SAM" id="MobiDB-lite"/>
    </source>
</evidence>
<feature type="region of interest" description="Disordered" evidence="1">
    <location>
        <begin position="256"/>
        <end position="278"/>
    </location>
</feature>
<comment type="caution">
    <text evidence="2">The sequence shown here is derived from an EMBL/GenBank/DDBJ whole genome shotgun (WGS) entry which is preliminary data.</text>
</comment>
<dbReference type="RefSeq" id="WP_264880382.1">
    <property type="nucleotide sequence ID" value="NZ_JAPDOB010000001.1"/>
</dbReference>
<gene>
    <name evidence="2" type="ORF">OMW55_01895</name>
</gene>